<evidence type="ECO:0000313" key="1">
    <source>
        <dbReference type="EMBL" id="PXF62202.1"/>
    </source>
</evidence>
<sequence length="464" mass="53520">MEITDYAIQNVWWQGKAYINEDRHINSYLAKKYRWRSPIPGEIKLDPGSISTIRGPRQIGKTTLVKLIIKSLIKDGADEKAVFYATCDVIIDHIELLELVRDYLEFADSNNIHEKFIFLDEISGIKNWQKAIKLLVDSGELDDTCLILTGSSMLDIKYGFERLPGRTGIYGKDYLLLPLTFSEFASLVRPDITASIKPVAALSTRDISEAVNSAVPFDRELKVLFNQYLTAGGFPLAINEFYEENVIPDYIYELYTRWVVGDITKWGRQEKRLTQMVRTAIRKQGTAISWDSFAKDAEIKSHKTVSVYAEDLENMFVFFVLYQIDLHKKAPNYNKNKKVYFFDPFIFSMFNRMFYFKDAEITPALIESVAVVHFARFAQKSFPYAGLNDVAFYWKNRKETDIVLLTEDELFAVEVKYQERITKDDFASLYHFKEGVIASKSSIKLDEPYSVVPIHLLLAVIASW</sequence>
<dbReference type="Proteomes" id="UP000248329">
    <property type="component" value="Unassembled WGS sequence"/>
</dbReference>
<accession>A0AC61L704</accession>
<protein>
    <submittedName>
        <fullName evidence="1">Uncharacterized protein</fullName>
    </submittedName>
</protein>
<name>A0AC61L704_9EURY</name>
<evidence type="ECO:0000313" key="2">
    <source>
        <dbReference type="Proteomes" id="UP000248329"/>
    </source>
</evidence>
<organism evidence="1 2">
    <name type="scientific">Candidatus Methanogaster sp</name>
    <dbReference type="NCBI Taxonomy" id="3386292"/>
    <lineage>
        <taxon>Archaea</taxon>
        <taxon>Methanobacteriati</taxon>
        <taxon>Methanobacteriota</taxon>
        <taxon>Stenosarchaea group</taxon>
        <taxon>Methanomicrobia</taxon>
        <taxon>Methanosarcinales</taxon>
        <taxon>ANME-2 cluster</taxon>
        <taxon>Candidatus Methanogasteraceae</taxon>
        <taxon>Candidatus Methanogaster</taxon>
    </lineage>
</organism>
<dbReference type="EMBL" id="PQXF01000001">
    <property type="protein sequence ID" value="PXF62202.1"/>
    <property type="molecule type" value="Genomic_DNA"/>
</dbReference>
<gene>
    <name evidence="1" type="ORF">C4B59_00910</name>
</gene>
<reference evidence="1" key="1">
    <citation type="submission" date="2018-01" db="EMBL/GenBank/DDBJ databases">
        <authorList>
            <person name="Krukenberg V."/>
        </authorList>
    </citation>
    <scope>NUCLEOTIDE SEQUENCE</scope>
    <source>
        <strain evidence="1">E20ANME2</strain>
    </source>
</reference>
<proteinExistence type="predicted"/>
<comment type="caution">
    <text evidence="1">The sequence shown here is derived from an EMBL/GenBank/DDBJ whole genome shotgun (WGS) entry which is preliminary data.</text>
</comment>